<dbReference type="InterPro" id="IPR000524">
    <property type="entry name" value="Tscrpt_reg_HTH_GntR"/>
</dbReference>
<keyword evidence="5" id="KW-0804">Transcription</keyword>
<dbReference type="Pfam" id="PF00392">
    <property type="entry name" value="GntR"/>
    <property type="match status" value="1"/>
</dbReference>
<evidence type="ECO:0000313" key="8">
    <source>
        <dbReference type="Proteomes" id="UP000252023"/>
    </source>
</evidence>
<dbReference type="AlphaFoldDB" id="A0A344PIP0"/>
<dbReference type="Gene3D" id="3.40.640.10">
    <property type="entry name" value="Type I PLP-dependent aspartate aminotransferase-like (Major domain)"/>
    <property type="match status" value="1"/>
</dbReference>
<keyword evidence="2" id="KW-0663">Pyridoxal phosphate</keyword>
<accession>A0A344PIP0</accession>
<sequence>MTACLPLDSIFLGQERHQTLQSRLMSGMVTAIMSAGCVPGTRIPSTRYLANALGLSRMTVTLVYAELAAMGYIESKPRSGFVVASTVPVRRLSTQGDGAPEAGGSVNWDEWLPPHTPRKRVIRKPADWRDYPYPFIFGQTDPSLLDHAAWRDCARRALGRNDFGEMSVDLMTRDDPRLVEQICTATLPRRGISARPDEVLITVGSQNALYLTLELLARDDRPTVIEEPGYPDFAETLRARGVPMQFATVDEGGLDLGAIPAGTKMVVVTPSHHIPTGATMPMDRRRALLERAEADDFLIIEDDYDYEMSYLAPPMPALKSLDRNGRVIYLGSFSKSLFPGLRMGYLVGPAPLIEAARAERAMMLRHPASQMQRITAYFLSLGYYEAHIHRLREAMAARMACLVQSLADTPFRIAGAGRDGGACLWVEAPAGVDSRALANAAVARGVLIEPGDVFFEHPPQPCPFFRLGCASIGTERIPLGIAALTEALAELA</sequence>
<keyword evidence="8" id="KW-1185">Reference proteome</keyword>
<dbReference type="GO" id="GO:0003700">
    <property type="term" value="F:DNA-binding transcription factor activity"/>
    <property type="evidence" value="ECO:0007669"/>
    <property type="project" value="InterPro"/>
</dbReference>
<evidence type="ECO:0000256" key="1">
    <source>
        <dbReference type="ARBA" id="ARBA00005384"/>
    </source>
</evidence>
<dbReference type="SUPFAM" id="SSF46785">
    <property type="entry name" value="Winged helix' DNA-binding domain"/>
    <property type="match status" value="1"/>
</dbReference>
<dbReference type="EMBL" id="CP030918">
    <property type="protein sequence ID" value="AXC49245.1"/>
    <property type="molecule type" value="Genomic_DNA"/>
</dbReference>
<dbReference type="InterPro" id="IPR015421">
    <property type="entry name" value="PyrdxlP-dep_Trfase_major"/>
</dbReference>
<dbReference type="InterPro" id="IPR036388">
    <property type="entry name" value="WH-like_DNA-bd_sf"/>
</dbReference>
<dbReference type="PROSITE" id="PS50949">
    <property type="entry name" value="HTH_GNTR"/>
    <property type="match status" value="1"/>
</dbReference>
<gene>
    <name evidence="7" type="ORF">DRW48_05710</name>
</gene>
<feature type="domain" description="HTH gntR-type" evidence="6">
    <location>
        <begin position="18"/>
        <end position="86"/>
    </location>
</feature>
<dbReference type="CDD" id="cd00609">
    <property type="entry name" value="AAT_like"/>
    <property type="match status" value="1"/>
</dbReference>
<dbReference type="InterPro" id="IPR036390">
    <property type="entry name" value="WH_DNA-bd_sf"/>
</dbReference>
<evidence type="ECO:0000256" key="4">
    <source>
        <dbReference type="ARBA" id="ARBA00023125"/>
    </source>
</evidence>
<dbReference type="GO" id="GO:0003677">
    <property type="term" value="F:DNA binding"/>
    <property type="evidence" value="ECO:0007669"/>
    <property type="project" value="UniProtKB-KW"/>
</dbReference>
<dbReference type="SUPFAM" id="SSF53383">
    <property type="entry name" value="PLP-dependent transferases"/>
    <property type="match status" value="1"/>
</dbReference>
<reference evidence="8" key="1">
    <citation type="submission" date="2018-07" db="EMBL/GenBank/DDBJ databases">
        <title>Genome sequencing of Paracoccus sp. SC2-6.</title>
        <authorList>
            <person name="Heo J."/>
            <person name="Kim S.-J."/>
            <person name="Kwon S.-W."/>
        </authorList>
    </citation>
    <scope>NUCLEOTIDE SEQUENCE [LARGE SCALE GENOMIC DNA]</scope>
    <source>
        <strain evidence="8">SC2-6</strain>
    </source>
</reference>
<dbReference type="Pfam" id="PF00155">
    <property type="entry name" value="Aminotran_1_2"/>
    <property type="match status" value="1"/>
</dbReference>
<keyword evidence="7" id="KW-0032">Aminotransferase</keyword>
<dbReference type="InterPro" id="IPR015424">
    <property type="entry name" value="PyrdxlP-dep_Trfase"/>
</dbReference>
<name>A0A344PIP0_9RHOB</name>
<evidence type="ECO:0000259" key="6">
    <source>
        <dbReference type="PROSITE" id="PS50949"/>
    </source>
</evidence>
<keyword evidence="3" id="KW-0805">Transcription regulation</keyword>
<protein>
    <submittedName>
        <fullName evidence="7">PLP-dependent aminotransferase family protein</fullName>
    </submittedName>
</protein>
<dbReference type="PANTHER" id="PTHR46577:SF1">
    <property type="entry name" value="HTH-TYPE TRANSCRIPTIONAL REGULATORY PROTEIN GABR"/>
    <property type="match status" value="1"/>
</dbReference>
<dbReference type="Proteomes" id="UP000252023">
    <property type="component" value="Chromosome"/>
</dbReference>
<dbReference type="Gene3D" id="1.10.10.10">
    <property type="entry name" value="Winged helix-like DNA-binding domain superfamily/Winged helix DNA-binding domain"/>
    <property type="match status" value="1"/>
</dbReference>
<evidence type="ECO:0000256" key="5">
    <source>
        <dbReference type="ARBA" id="ARBA00023163"/>
    </source>
</evidence>
<dbReference type="GO" id="GO:0030170">
    <property type="term" value="F:pyridoxal phosphate binding"/>
    <property type="evidence" value="ECO:0007669"/>
    <property type="project" value="InterPro"/>
</dbReference>
<evidence type="ECO:0000256" key="2">
    <source>
        <dbReference type="ARBA" id="ARBA00022898"/>
    </source>
</evidence>
<organism evidence="7 8">
    <name type="scientific">Paracoccus suum</name>
    <dbReference type="NCBI Taxonomy" id="2259340"/>
    <lineage>
        <taxon>Bacteria</taxon>
        <taxon>Pseudomonadati</taxon>
        <taxon>Pseudomonadota</taxon>
        <taxon>Alphaproteobacteria</taxon>
        <taxon>Rhodobacterales</taxon>
        <taxon>Paracoccaceae</taxon>
        <taxon>Paracoccus</taxon>
    </lineage>
</organism>
<evidence type="ECO:0000313" key="7">
    <source>
        <dbReference type="EMBL" id="AXC49245.1"/>
    </source>
</evidence>
<proteinExistence type="inferred from homology"/>
<dbReference type="InterPro" id="IPR004839">
    <property type="entry name" value="Aminotransferase_I/II_large"/>
</dbReference>
<comment type="similarity">
    <text evidence="1">In the C-terminal section; belongs to the class-I pyridoxal-phosphate-dependent aminotransferase family.</text>
</comment>
<dbReference type="InterPro" id="IPR051446">
    <property type="entry name" value="HTH_trans_reg/aminotransferase"/>
</dbReference>
<dbReference type="KEGG" id="pars:DRW48_05710"/>
<dbReference type="GO" id="GO:0008483">
    <property type="term" value="F:transaminase activity"/>
    <property type="evidence" value="ECO:0007669"/>
    <property type="project" value="UniProtKB-KW"/>
</dbReference>
<dbReference type="RefSeq" id="WP_114075564.1">
    <property type="nucleotide sequence ID" value="NZ_CP030918.1"/>
</dbReference>
<dbReference type="SMART" id="SM00345">
    <property type="entry name" value="HTH_GNTR"/>
    <property type="match status" value="1"/>
</dbReference>
<keyword evidence="4" id="KW-0238">DNA-binding</keyword>
<evidence type="ECO:0000256" key="3">
    <source>
        <dbReference type="ARBA" id="ARBA00023015"/>
    </source>
</evidence>
<dbReference type="OrthoDB" id="9808770at2"/>
<keyword evidence="7" id="KW-0808">Transferase</keyword>
<dbReference type="CDD" id="cd07377">
    <property type="entry name" value="WHTH_GntR"/>
    <property type="match status" value="1"/>
</dbReference>
<dbReference type="PANTHER" id="PTHR46577">
    <property type="entry name" value="HTH-TYPE TRANSCRIPTIONAL REGULATORY PROTEIN GABR"/>
    <property type="match status" value="1"/>
</dbReference>